<comment type="caution">
    <text evidence="1">The sequence shown here is derived from an EMBL/GenBank/DDBJ whole genome shotgun (WGS) entry which is preliminary data.</text>
</comment>
<accession>A0A401WUR6</accession>
<evidence type="ECO:0000313" key="1">
    <source>
        <dbReference type="EMBL" id="GCD53052.1"/>
    </source>
</evidence>
<protein>
    <submittedName>
        <fullName evidence="1">Uncharacterized protein</fullName>
    </submittedName>
</protein>
<name>A0A401WUR6_ACEPA</name>
<organism evidence="1 2">
    <name type="scientific">Acetobacter pasteurianus NBRC 3188</name>
    <dbReference type="NCBI Taxonomy" id="1226663"/>
    <lineage>
        <taxon>Bacteria</taxon>
        <taxon>Pseudomonadati</taxon>
        <taxon>Pseudomonadota</taxon>
        <taxon>Alphaproteobacteria</taxon>
        <taxon>Acetobacterales</taxon>
        <taxon>Acetobacteraceae</taxon>
        <taxon>Acetobacter</taxon>
    </lineage>
</organism>
<proteinExistence type="predicted"/>
<sequence>MANVIAGSGKGMKRWLTDVLSARRENFKLRREMGRKSRQLEEQHREIRRLQYIIIKSGMSCDVKK</sequence>
<evidence type="ECO:0000313" key="2">
    <source>
        <dbReference type="Proteomes" id="UP000287300"/>
    </source>
</evidence>
<gene>
    <name evidence="1" type="ORF">NBRC3188_1749</name>
</gene>
<dbReference type="EMBL" id="BDES01000049">
    <property type="protein sequence ID" value="GCD53052.1"/>
    <property type="molecule type" value="Genomic_DNA"/>
</dbReference>
<dbReference type="AlphaFoldDB" id="A0A401WUR6"/>
<dbReference type="Proteomes" id="UP000287300">
    <property type="component" value="Unassembled WGS sequence"/>
</dbReference>
<reference evidence="1 2" key="1">
    <citation type="submission" date="2016-06" db="EMBL/GenBank/DDBJ databases">
        <title>Acetobacter pasteurianus NBRC 3188 whole genome sequencing project.</title>
        <authorList>
            <person name="Matsutani M."/>
            <person name="Shiwa Y."/>
            <person name="Okamoto-Kainuma A."/>
            <person name="Ishikawa M."/>
            <person name="Koizumi Y."/>
            <person name="Yoshikawa H."/>
            <person name="Yakushi T."/>
            <person name="Matsushita K."/>
        </authorList>
    </citation>
    <scope>NUCLEOTIDE SEQUENCE [LARGE SCALE GENOMIC DNA]</scope>
    <source>
        <strain evidence="1 2">NBRC 3188</strain>
    </source>
</reference>